<dbReference type="Proteomes" id="UP000635885">
    <property type="component" value="Unassembled WGS sequence"/>
</dbReference>
<comment type="caution">
    <text evidence="1">The sequence shown here is derived from an EMBL/GenBank/DDBJ whole genome shotgun (WGS) entry which is preliminary data.</text>
</comment>
<gene>
    <name evidence="1" type="ORF">GCM10010993_22170</name>
</gene>
<evidence type="ECO:0008006" key="3">
    <source>
        <dbReference type="Google" id="ProtNLM"/>
    </source>
</evidence>
<evidence type="ECO:0000313" key="2">
    <source>
        <dbReference type="Proteomes" id="UP000635885"/>
    </source>
</evidence>
<sequence length="67" mass="7681">MILTLVILQRIVNYAAAHECRQLTVHSALNLEFRLFLVATGMKAYLQINYLFSYQNKSGLIHSDVLL</sequence>
<organism evidence="1 2">
    <name type="scientific">Belliella aquatica</name>
    <dbReference type="NCBI Taxonomy" id="1323734"/>
    <lineage>
        <taxon>Bacteria</taxon>
        <taxon>Pseudomonadati</taxon>
        <taxon>Bacteroidota</taxon>
        <taxon>Cytophagia</taxon>
        <taxon>Cytophagales</taxon>
        <taxon>Cyclobacteriaceae</taxon>
        <taxon>Belliella</taxon>
    </lineage>
</organism>
<accession>A0ABQ1MUH6</accession>
<name>A0ABQ1MUH6_9BACT</name>
<proteinExistence type="predicted"/>
<evidence type="ECO:0000313" key="1">
    <source>
        <dbReference type="EMBL" id="GGC43244.1"/>
    </source>
</evidence>
<keyword evidence="2" id="KW-1185">Reference proteome</keyword>
<protein>
    <recommendedName>
        <fullName evidence="3">Transposase</fullName>
    </recommendedName>
</protein>
<reference evidence="2" key="1">
    <citation type="journal article" date="2019" name="Int. J. Syst. Evol. Microbiol.">
        <title>The Global Catalogue of Microorganisms (GCM) 10K type strain sequencing project: providing services to taxonomists for standard genome sequencing and annotation.</title>
        <authorList>
            <consortium name="The Broad Institute Genomics Platform"/>
            <consortium name="The Broad Institute Genome Sequencing Center for Infectious Disease"/>
            <person name="Wu L."/>
            <person name="Ma J."/>
        </authorList>
    </citation>
    <scope>NUCLEOTIDE SEQUENCE [LARGE SCALE GENOMIC DNA]</scope>
    <source>
        <strain evidence="2">CGMCC 1.12479</strain>
    </source>
</reference>
<dbReference type="EMBL" id="BMFD01000007">
    <property type="protein sequence ID" value="GGC43244.1"/>
    <property type="molecule type" value="Genomic_DNA"/>
</dbReference>